<feature type="compositionally biased region" description="Low complexity" evidence="1">
    <location>
        <begin position="109"/>
        <end position="120"/>
    </location>
</feature>
<evidence type="ECO:0000313" key="3">
    <source>
        <dbReference type="Proteomes" id="UP000784294"/>
    </source>
</evidence>
<dbReference type="Proteomes" id="UP000784294">
    <property type="component" value="Unassembled WGS sequence"/>
</dbReference>
<gene>
    <name evidence="2" type="ORF">PXEA_LOCUS21512</name>
</gene>
<dbReference type="EMBL" id="CAAALY010092148">
    <property type="protein sequence ID" value="VEL28072.1"/>
    <property type="molecule type" value="Genomic_DNA"/>
</dbReference>
<feature type="compositionally biased region" description="Low complexity" evidence="1">
    <location>
        <begin position="250"/>
        <end position="261"/>
    </location>
</feature>
<keyword evidence="3" id="KW-1185">Reference proteome</keyword>
<comment type="caution">
    <text evidence="2">The sequence shown here is derived from an EMBL/GenBank/DDBJ whole genome shotgun (WGS) entry which is preliminary data.</text>
</comment>
<feature type="region of interest" description="Disordered" evidence="1">
    <location>
        <begin position="1"/>
        <end position="56"/>
    </location>
</feature>
<accession>A0A448X4R8</accession>
<name>A0A448X4R8_9PLAT</name>
<dbReference type="AlphaFoldDB" id="A0A448X4R8"/>
<sequence length="318" mass="35208">MSSIRHCNGPAQPGSSSPGSVFRCLPNRHSHRTSTVSPQAFPPSLHHHKPHSHRLHQLQCSLNPNQLQLNPNQWYSVNHHPQSHSQSAVFSNQLQPILRQVVPPAPHISSQSRSHSSPSPSSLPSPSCPSSPSAVATNHNNFQCSLTLASFPSCDISELTCHGLPSTAPSLLNVGNVSTSTSALASAFINSNALSLVAGSSNNYNPAWSSGIKHCQANWQPDMINNQQQLHHHSHPMHHNQQKQLHQHSRQQSAPHPQLQNKNQQLQLQQLPTHQKQQHPSQLPGFNVPVHHRRCFMLYSNVFILFLQKITKSTLFDS</sequence>
<evidence type="ECO:0000256" key="1">
    <source>
        <dbReference type="SAM" id="MobiDB-lite"/>
    </source>
</evidence>
<feature type="region of interest" description="Disordered" evidence="1">
    <location>
        <begin position="229"/>
        <end position="261"/>
    </location>
</feature>
<proteinExistence type="predicted"/>
<feature type="compositionally biased region" description="Basic residues" evidence="1">
    <location>
        <begin position="230"/>
        <end position="249"/>
    </location>
</feature>
<protein>
    <submittedName>
        <fullName evidence="2">Uncharacterized protein</fullName>
    </submittedName>
</protein>
<organism evidence="2 3">
    <name type="scientific">Protopolystoma xenopodis</name>
    <dbReference type="NCBI Taxonomy" id="117903"/>
    <lineage>
        <taxon>Eukaryota</taxon>
        <taxon>Metazoa</taxon>
        <taxon>Spiralia</taxon>
        <taxon>Lophotrochozoa</taxon>
        <taxon>Platyhelminthes</taxon>
        <taxon>Monogenea</taxon>
        <taxon>Polyopisthocotylea</taxon>
        <taxon>Polystomatidea</taxon>
        <taxon>Polystomatidae</taxon>
        <taxon>Protopolystoma</taxon>
    </lineage>
</organism>
<feature type="compositionally biased region" description="Basic residues" evidence="1">
    <location>
        <begin position="45"/>
        <end position="56"/>
    </location>
</feature>
<feature type="region of interest" description="Disordered" evidence="1">
    <location>
        <begin position="104"/>
        <end position="134"/>
    </location>
</feature>
<reference evidence="2" key="1">
    <citation type="submission" date="2018-11" db="EMBL/GenBank/DDBJ databases">
        <authorList>
            <consortium name="Pathogen Informatics"/>
        </authorList>
    </citation>
    <scope>NUCLEOTIDE SEQUENCE</scope>
</reference>
<evidence type="ECO:0000313" key="2">
    <source>
        <dbReference type="EMBL" id="VEL28072.1"/>
    </source>
</evidence>